<protein>
    <submittedName>
        <fullName evidence="1">Uncharacterized protein</fullName>
    </submittedName>
</protein>
<accession>A0A1A9I8R9</accession>
<sequence length="128" mass="14058">MKKNTGFVFVLVAGISVITACTPRASRSVPGRYKARFEVAALCSNNTFSVIEGNIDTSLVEASWTNPQTGKIYKNAFAISNPCSFPATLKEGATFYFEIVPKDTSQHCAVCMAYYPTPHKRLNIKVIQ</sequence>
<dbReference type="STRING" id="1176587.A8C56_16905"/>
<reference evidence="1 2" key="1">
    <citation type="submission" date="2016-05" db="EMBL/GenBank/DDBJ databases">
        <title>Niabella ginsenosidivorans BS26 whole genome sequencing.</title>
        <authorList>
            <person name="Im W.T."/>
            <person name="Siddiqi M.Z."/>
        </authorList>
    </citation>
    <scope>NUCLEOTIDE SEQUENCE [LARGE SCALE GENOMIC DNA]</scope>
    <source>
        <strain evidence="1 2">BS26</strain>
    </source>
</reference>
<dbReference type="EMBL" id="CP015772">
    <property type="protein sequence ID" value="ANH84016.1"/>
    <property type="molecule type" value="Genomic_DNA"/>
</dbReference>
<dbReference type="OrthoDB" id="669297at2"/>
<dbReference type="AlphaFoldDB" id="A0A1A9I8R9"/>
<gene>
    <name evidence="1" type="ORF">A8C56_16905</name>
</gene>
<name>A0A1A9I8R9_9BACT</name>
<evidence type="ECO:0000313" key="1">
    <source>
        <dbReference type="EMBL" id="ANH84016.1"/>
    </source>
</evidence>
<dbReference type="KEGG" id="nia:A8C56_16905"/>
<evidence type="ECO:0000313" key="2">
    <source>
        <dbReference type="Proteomes" id="UP000077667"/>
    </source>
</evidence>
<organism evidence="1 2">
    <name type="scientific">Niabella ginsenosidivorans</name>
    <dbReference type="NCBI Taxonomy" id="1176587"/>
    <lineage>
        <taxon>Bacteria</taxon>
        <taxon>Pseudomonadati</taxon>
        <taxon>Bacteroidota</taxon>
        <taxon>Chitinophagia</taxon>
        <taxon>Chitinophagales</taxon>
        <taxon>Chitinophagaceae</taxon>
        <taxon>Niabella</taxon>
    </lineage>
</organism>
<proteinExistence type="predicted"/>
<dbReference type="PROSITE" id="PS51257">
    <property type="entry name" value="PROKAR_LIPOPROTEIN"/>
    <property type="match status" value="1"/>
</dbReference>
<dbReference type="Proteomes" id="UP000077667">
    <property type="component" value="Chromosome"/>
</dbReference>
<keyword evidence="2" id="KW-1185">Reference proteome</keyword>
<dbReference type="RefSeq" id="WP_067762189.1">
    <property type="nucleotide sequence ID" value="NZ_CP015772.1"/>
</dbReference>